<proteinExistence type="predicted"/>
<evidence type="ECO:0000313" key="2">
    <source>
        <dbReference type="Proteomes" id="UP000637061"/>
    </source>
</evidence>
<evidence type="ECO:0000313" key="1">
    <source>
        <dbReference type="EMBL" id="MBI6885789.1"/>
    </source>
</evidence>
<comment type="caution">
    <text evidence="1">The sequence shown here is derived from an EMBL/GenBank/DDBJ whole genome shotgun (WGS) entry which is preliminary data.</text>
</comment>
<reference evidence="1" key="1">
    <citation type="submission" date="2020-12" db="EMBL/GenBank/DDBJ databases">
        <title>Enhanced detection system for hospital associated transmission using whole genome sequencing surveillance.</title>
        <authorList>
            <person name="Harrison L.H."/>
            <person name="Van Tyne D."/>
            <person name="Marsh J.W."/>
            <person name="Griffith M.P."/>
            <person name="Snyder D.J."/>
            <person name="Cooper V.S."/>
            <person name="Mustapha M."/>
        </authorList>
    </citation>
    <scope>NUCLEOTIDE SEQUENCE</scope>
    <source>
        <strain evidence="1">PSB00042</strain>
    </source>
</reference>
<name>A0A8I1JLG7_PSEPU</name>
<dbReference type="Proteomes" id="UP000637061">
    <property type="component" value="Unassembled WGS sequence"/>
</dbReference>
<sequence length="67" mass="7475">MEIANQPWTAIWKTDAYNRAGVAHHYATAPDAEGKVKALCGRVVDTEDLQDEEPGFPRCKRCEKASK</sequence>
<accession>A0A8I1JLG7</accession>
<dbReference type="RefSeq" id="WP_198747717.1">
    <property type="nucleotide sequence ID" value="NZ_JAEHTE010000023.1"/>
</dbReference>
<protein>
    <submittedName>
        <fullName evidence="1">Uncharacterized protein</fullName>
    </submittedName>
</protein>
<organism evidence="1 2">
    <name type="scientific">Pseudomonas putida</name>
    <name type="common">Arthrobacter siderocapsulatus</name>
    <dbReference type="NCBI Taxonomy" id="303"/>
    <lineage>
        <taxon>Bacteria</taxon>
        <taxon>Pseudomonadati</taxon>
        <taxon>Pseudomonadota</taxon>
        <taxon>Gammaproteobacteria</taxon>
        <taxon>Pseudomonadales</taxon>
        <taxon>Pseudomonadaceae</taxon>
        <taxon>Pseudomonas</taxon>
    </lineage>
</organism>
<dbReference type="EMBL" id="JAEHTE010000023">
    <property type="protein sequence ID" value="MBI6885789.1"/>
    <property type="molecule type" value="Genomic_DNA"/>
</dbReference>
<dbReference type="AlphaFoldDB" id="A0A8I1JLG7"/>
<gene>
    <name evidence="1" type="ORF">JEU22_17930</name>
</gene>